<protein>
    <recommendedName>
        <fullName evidence="1">DUF7448 domain-containing protein</fullName>
    </recommendedName>
</protein>
<sequence length="127" mass="14698">MSLNLETNPYTVISYDFQKFTHDKFCPVYKNATTKLTLFCDKGSIIFNVYGDCCSIGWMEFDDLDHLIGLMITNITTKNCDIDLPESNIQEYDKNTLVTIHLTDSEFEFVHRNSSNGYYSNMFDISL</sequence>
<accession>A0A1V0SES7</accession>
<proteinExistence type="predicted"/>
<name>A0A1V0SES7_9VIRU</name>
<dbReference type="EMBL" id="KY684103">
    <property type="protein sequence ID" value="ARF10134.1"/>
    <property type="molecule type" value="Genomic_DNA"/>
</dbReference>
<reference evidence="2" key="1">
    <citation type="journal article" date="2017" name="Science">
        <title>Giant viruses with an expanded complement of translation system components.</title>
        <authorList>
            <person name="Schulz F."/>
            <person name="Yutin N."/>
            <person name="Ivanova N.N."/>
            <person name="Ortega D.R."/>
            <person name="Lee T.K."/>
            <person name="Vierheilig J."/>
            <person name="Daims H."/>
            <person name="Horn M."/>
            <person name="Wagner M."/>
            <person name="Jensen G.J."/>
            <person name="Kyrpides N.C."/>
            <person name="Koonin E.V."/>
            <person name="Woyke T."/>
        </authorList>
    </citation>
    <scope>NUCLEOTIDE SEQUENCE</scope>
    <source>
        <strain evidence="2">HKV1</strain>
    </source>
</reference>
<dbReference type="InterPro" id="IPR055871">
    <property type="entry name" value="DUF7448"/>
</dbReference>
<feature type="domain" description="DUF7448" evidence="1">
    <location>
        <begin position="33"/>
        <end position="124"/>
    </location>
</feature>
<evidence type="ECO:0000313" key="2">
    <source>
        <dbReference type="EMBL" id="ARF10134.1"/>
    </source>
</evidence>
<dbReference type="Pfam" id="PF24240">
    <property type="entry name" value="DUF7448"/>
    <property type="match status" value="1"/>
</dbReference>
<organism evidence="2">
    <name type="scientific">Hokovirus HKV1</name>
    <dbReference type="NCBI Taxonomy" id="1977638"/>
    <lineage>
        <taxon>Viruses</taxon>
        <taxon>Varidnaviria</taxon>
        <taxon>Bamfordvirae</taxon>
        <taxon>Nucleocytoviricota</taxon>
        <taxon>Megaviricetes</taxon>
        <taxon>Imitervirales</taxon>
        <taxon>Mimiviridae</taxon>
        <taxon>Klosneuvirinae</taxon>
        <taxon>Hokovirus</taxon>
    </lineage>
</organism>
<gene>
    <name evidence="2" type="ORF">Hokovirus_1_13</name>
</gene>
<evidence type="ECO:0000259" key="1">
    <source>
        <dbReference type="Pfam" id="PF24240"/>
    </source>
</evidence>